<dbReference type="GO" id="GO:0005886">
    <property type="term" value="C:plasma membrane"/>
    <property type="evidence" value="ECO:0007669"/>
    <property type="project" value="TreeGrafter"/>
</dbReference>
<dbReference type="Ensembl" id="ENSMLUT00000025768.1">
    <property type="protein sequence ID" value="ENSMLUP00000017002.1"/>
    <property type="gene ID" value="ENSMLUG00000024790.1"/>
</dbReference>
<feature type="chain" id="PRO_5003418583" evidence="4">
    <location>
        <begin position="24"/>
        <end position="192"/>
    </location>
</feature>
<dbReference type="GeneTree" id="ENSGT01100000263478"/>
<keyword evidence="3" id="KW-0393">Immunoglobulin domain</keyword>
<dbReference type="InterPro" id="IPR013783">
    <property type="entry name" value="Ig-like_fold"/>
</dbReference>
<proteinExistence type="predicted"/>
<accession>G1PZX0</accession>
<dbReference type="InterPro" id="IPR036179">
    <property type="entry name" value="Ig-like_dom_sf"/>
</dbReference>
<dbReference type="EMBL" id="AAPE02053588">
    <property type="status" value="NOT_ANNOTATED_CDS"/>
    <property type="molecule type" value="Genomic_DNA"/>
</dbReference>
<reference evidence="5" key="2">
    <citation type="submission" date="2025-08" db="UniProtKB">
        <authorList>
            <consortium name="Ensembl"/>
        </authorList>
    </citation>
    <scope>IDENTIFICATION</scope>
</reference>
<dbReference type="PANTHER" id="PTHR11738">
    <property type="entry name" value="MHC CLASS I NK CELL RECEPTOR"/>
    <property type="match status" value="1"/>
</dbReference>
<dbReference type="EMBL" id="AAPE02053586">
    <property type="status" value="NOT_ANNOTATED_CDS"/>
    <property type="molecule type" value="Genomic_DNA"/>
</dbReference>
<keyword evidence="1 4" id="KW-0732">Signal</keyword>
<dbReference type="SUPFAM" id="SSF48726">
    <property type="entry name" value="Immunoglobulin"/>
    <property type="match status" value="1"/>
</dbReference>
<dbReference type="Pfam" id="PF13895">
    <property type="entry name" value="Ig_2"/>
    <property type="match status" value="1"/>
</dbReference>
<feature type="signal peptide" evidence="4">
    <location>
        <begin position="1"/>
        <end position="23"/>
    </location>
</feature>
<dbReference type="Proteomes" id="UP000001074">
    <property type="component" value="Unassembled WGS sequence"/>
</dbReference>
<evidence type="ECO:0000256" key="4">
    <source>
        <dbReference type="SAM" id="SignalP"/>
    </source>
</evidence>
<dbReference type="AlphaFoldDB" id="G1PZX0"/>
<dbReference type="PANTHER" id="PTHR11738:SF181">
    <property type="entry name" value="LEUKOCYTE IMMUNOGLOBULIN-LIKE RECEPTOR SUBFAMILY B MEMBER 4A-RELATED"/>
    <property type="match status" value="1"/>
</dbReference>
<evidence type="ECO:0000256" key="3">
    <source>
        <dbReference type="ARBA" id="ARBA00023319"/>
    </source>
</evidence>
<evidence type="ECO:0000256" key="2">
    <source>
        <dbReference type="ARBA" id="ARBA00023157"/>
    </source>
</evidence>
<evidence type="ECO:0000313" key="5">
    <source>
        <dbReference type="Ensembl" id="ENSMLUP00000017002.1"/>
    </source>
</evidence>
<dbReference type="InterPro" id="IPR050412">
    <property type="entry name" value="Ig-like_Receptors_ImmuneReg"/>
</dbReference>
<keyword evidence="2" id="KW-1015">Disulfide bond</keyword>
<protein>
    <submittedName>
        <fullName evidence="5">Uncharacterized protein</fullName>
    </submittedName>
</protein>
<sequence>MTPTIRALLCLGLSVGLRTPVQAGPLPKPTIWAEPGPVIPQGSPVTIWCQGIPGAVEYCLEKDRNPAQGKREKPWEPGDKAKFSITHMTEYDAGIYHCYYQSPMGWSEHSDPLKLVVMMTGRRSQALLDPGLTATAHWVVPGPVPCGPRDPAQGDVQMLWLLQAQTPGVLTPQRCPGAPGLRLHSGESHPDG</sequence>
<reference evidence="5" key="3">
    <citation type="submission" date="2025-09" db="UniProtKB">
        <authorList>
            <consortium name="Ensembl"/>
        </authorList>
    </citation>
    <scope>IDENTIFICATION</scope>
</reference>
<evidence type="ECO:0000256" key="1">
    <source>
        <dbReference type="ARBA" id="ARBA00022729"/>
    </source>
</evidence>
<dbReference type="HOGENOM" id="CLU_1418190_0_0_1"/>
<evidence type="ECO:0000313" key="6">
    <source>
        <dbReference type="Proteomes" id="UP000001074"/>
    </source>
</evidence>
<organism evidence="5 6">
    <name type="scientific">Myotis lucifugus</name>
    <name type="common">Little brown bat</name>
    <dbReference type="NCBI Taxonomy" id="59463"/>
    <lineage>
        <taxon>Eukaryota</taxon>
        <taxon>Metazoa</taxon>
        <taxon>Chordata</taxon>
        <taxon>Craniata</taxon>
        <taxon>Vertebrata</taxon>
        <taxon>Euteleostomi</taxon>
        <taxon>Mammalia</taxon>
        <taxon>Eutheria</taxon>
        <taxon>Laurasiatheria</taxon>
        <taxon>Chiroptera</taxon>
        <taxon>Yangochiroptera</taxon>
        <taxon>Vespertilionidae</taxon>
        <taxon>Myotis</taxon>
    </lineage>
</organism>
<dbReference type="GO" id="GO:0002764">
    <property type="term" value="P:immune response-regulating signaling pathway"/>
    <property type="evidence" value="ECO:0007669"/>
    <property type="project" value="TreeGrafter"/>
</dbReference>
<reference evidence="5 6" key="1">
    <citation type="journal article" date="2011" name="Nature">
        <title>A high-resolution map of human evolutionary constraint using 29 mammals.</title>
        <authorList>
            <person name="Lindblad-Toh K."/>
            <person name="Garber M."/>
            <person name="Zuk O."/>
            <person name="Lin M.F."/>
            <person name="Parker B.J."/>
            <person name="Washietl S."/>
            <person name="Kheradpour P."/>
            <person name="Ernst J."/>
            <person name="Jordan G."/>
            <person name="Mauceli E."/>
            <person name="Ward L.D."/>
            <person name="Lowe C.B."/>
            <person name="Holloway A.K."/>
            <person name="Clamp M."/>
            <person name="Gnerre S."/>
            <person name="Alfoldi J."/>
            <person name="Beal K."/>
            <person name="Chang J."/>
            <person name="Clawson H."/>
            <person name="Cuff J."/>
            <person name="Di Palma F."/>
            <person name="Fitzgerald S."/>
            <person name="Flicek P."/>
            <person name="Guttman M."/>
            <person name="Hubisz M.J."/>
            <person name="Jaffe D.B."/>
            <person name="Jungreis I."/>
            <person name="Kent W.J."/>
            <person name="Kostka D."/>
            <person name="Lara M."/>
            <person name="Martins A.L."/>
            <person name="Massingham T."/>
            <person name="Moltke I."/>
            <person name="Raney B.J."/>
            <person name="Rasmussen M.D."/>
            <person name="Robinson J."/>
            <person name="Stark A."/>
            <person name="Vilella A.J."/>
            <person name="Wen J."/>
            <person name="Xie X."/>
            <person name="Zody M.C."/>
            <person name="Baldwin J."/>
            <person name="Bloom T."/>
            <person name="Chin C.W."/>
            <person name="Heiman D."/>
            <person name="Nicol R."/>
            <person name="Nusbaum C."/>
            <person name="Young S."/>
            <person name="Wilkinson J."/>
            <person name="Worley K.C."/>
            <person name="Kovar C.L."/>
            <person name="Muzny D.M."/>
            <person name="Gibbs R.A."/>
            <person name="Cree A."/>
            <person name="Dihn H.H."/>
            <person name="Fowler G."/>
            <person name="Jhangiani S."/>
            <person name="Joshi V."/>
            <person name="Lee S."/>
            <person name="Lewis L.R."/>
            <person name="Nazareth L.V."/>
            <person name="Okwuonu G."/>
            <person name="Santibanez J."/>
            <person name="Warren W.C."/>
            <person name="Mardis E.R."/>
            <person name="Weinstock G.M."/>
            <person name="Wilson R.K."/>
            <person name="Delehaunty K."/>
            <person name="Dooling D."/>
            <person name="Fronik C."/>
            <person name="Fulton L."/>
            <person name="Fulton B."/>
            <person name="Graves T."/>
            <person name="Minx P."/>
            <person name="Sodergren E."/>
            <person name="Birney E."/>
            <person name="Margulies E.H."/>
            <person name="Herrero J."/>
            <person name="Green E.D."/>
            <person name="Haussler D."/>
            <person name="Siepel A."/>
            <person name="Goldman N."/>
            <person name="Pollard K.S."/>
            <person name="Pedersen J.S."/>
            <person name="Lander E.S."/>
            <person name="Kellis M."/>
        </authorList>
    </citation>
    <scope>NUCLEOTIDE SEQUENCE [LARGE SCALE GENOMIC DNA]</scope>
</reference>
<dbReference type="EMBL" id="AAPE02053587">
    <property type="status" value="NOT_ANNOTATED_CDS"/>
    <property type="molecule type" value="Genomic_DNA"/>
</dbReference>
<name>G1PZX0_MYOLU</name>
<keyword evidence="6" id="KW-1185">Reference proteome</keyword>
<dbReference type="FunFam" id="2.60.40.10:FF:000049">
    <property type="entry name" value="Leukocyte immunoglobulin-like receptor subfamily B member 1"/>
    <property type="match status" value="1"/>
</dbReference>
<dbReference type="Gene3D" id="2.60.40.10">
    <property type="entry name" value="Immunoglobulins"/>
    <property type="match status" value="1"/>
</dbReference>